<protein>
    <submittedName>
        <fullName evidence="1">Uncharacterized protein</fullName>
    </submittedName>
</protein>
<proteinExistence type="predicted"/>
<dbReference type="EMBL" id="CP081869">
    <property type="protein sequence ID" value="QZO01993.1"/>
    <property type="molecule type" value="Genomic_DNA"/>
</dbReference>
<dbReference type="KEGG" id="cmet:K6K41_12255"/>
<reference evidence="1" key="1">
    <citation type="submission" date="2021-08" db="EMBL/GenBank/DDBJ databases">
        <authorList>
            <person name="Zhang H."/>
            <person name="Xu M."/>
            <person name="Yu Z."/>
            <person name="Yang L."/>
            <person name="Cai Y."/>
        </authorList>
    </citation>
    <scope>NUCLEOTIDE SEQUENCE</scope>
    <source>
        <strain evidence="1">CHL1</strain>
    </source>
</reference>
<sequence length="204" mass="23535">MIASATSYVKDSLRMFDARSASRLAELEDVSLNLRLRKNGVVEIDGRNHLFARLLDDGRFAFDDEENAKRKTLRESEFLDRYRAGRIVVRDWSVLPVKFRKEAERSLETLPPEKTTKAEWRHAYCVAFDANPVVKTERGLVPLIEHVAAENGHDVKPDWRTLLTWLRTRGVGGRRPLRAMRSFEELRGRKKGVDPEAETSFRIA</sequence>
<evidence type="ECO:0000313" key="2">
    <source>
        <dbReference type="Proteomes" id="UP000825701"/>
    </source>
</evidence>
<dbReference type="Proteomes" id="UP000825701">
    <property type="component" value="Chromosome"/>
</dbReference>
<dbReference type="RefSeq" id="WP_261405368.1">
    <property type="nucleotide sequence ID" value="NZ_CP081869.1"/>
</dbReference>
<dbReference type="AlphaFoldDB" id="A0A9E6REE8"/>
<evidence type="ECO:0000313" key="1">
    <source>
        <dbReference type="EMBL" id="QZO01993.1"/>
    </source>
</evidence>
<gene>
    <name evidence="1" type="ORF">K6K41_12255</name>
</gene>
<accession>A0A9E6REE8</accession>
<name>A0A9E6REE8_9HYPH</name>
<keyword evidence="2" id="KW-1185">Reference proteome</keyword>
<organism evidence="1 2">
    <name type="scientific">Chenggangzhangella methanolivorans</name>
    <dbReference type="NCBI Taxonomy" id="1437009"/>
    <lineage>
        <taxon>Bacteria</taxon>
        <taxon>Pseudomonadati</taxon>
        <taxon>Pseudomonadota</taxon>
        <taxon>Alphaproteobacteria</taxon>
        <taxon>Hyphomicrobiales</taxon>
        <taxon>Methylopilaceae</taxon>
        <taxon>Chenggangzhangella</taxon>
    </lineage>
</organism>